<evidence type="ECO:0000313" key="2">
    <source>
        <dbReference type="Proteomes" id="UP000221165"/>
    </source>
</evidence>
<comment type="caution">
    <text evidence="1">The sequence shown here is derived from an EMBL/GenBank/DDBJ whole genome shotgun (WGS) entry which is preliminary data.</text>
</comment>
<gene>
    <name evidence="1" type="ORF">CSUI_009984</name>
</gene>
<organism evidence="1 2">
    <name type="scientific">Cystoisospora suis</name>
    <dbReference type="NCBI Taxonomy" id="483139"/>
    <lineage>
        <taxon>Eukaryota</taxon>
        <taxon>Sar</taxon>
        <taxon>Alveolata</taxon>
        <taxon>Apicomplexa</taxon>
        <taxon>Conoidasida</taxon>
        <taxon>Coccidia</taxon>
        <taxon>Eucoccidiorida</taxon>
        <taxon>Eimeriorina</taxon>
        <taxon>Sarcocystidae</taxon>
        <taxon>Cystoisospora</taxon>
    </lineage>
</organism>
<name>A0A2C6KI63_9APIC</name>
<protein>
    <submittedName>
        <fullName evidence="1">Uncharacterized protein</fullName>
    </submittedName>
</protein>
<dbReference type="GeneID" id="94433302"/>
<reference evidence="1 2" key="1">
    <citation type="journal article" date="2017" name="Int. J. Parasitol.">
        <title>The genome of the protozoan parasite Cystoisospora suis and a reverse vaccinology approach to identify vaccine candidates.</title>
        <authorList>
            <person name="Palmieri N."/>
            <person name="Shrestha A."/>
            <person name="Ruttkowski B."/>
            <person name="Beck T."/>
            <person name="Vogl C."/>
            <person name="Tomley F."/>
            <person name="Blake D.P."/>
            <person name="Joachim A."/>
        </authorList>
    </citation>
    <scope>NUCLEOTIDE SEQUENCE [LARGE SCALE GENOMIC DNA]</scope>
    <source>
        <strain evidence="1 2">Wien I</strain>
    </source>
</reference>
<keyword evidence="2" id="KW-1185">Reference proteome</keyword>
<dbReference type="RefSeq" id="XP_067917932.1">
    <property type="nucleotide sequence ID" value="XM_068070091.1"/>
</dbReference>
<evidence type="ECO:0000313" key="1">
    <source>
        <dbReference type="EMBL" id="PHJ16202.1"/>
    </source>
</evidence>
<accession>A0A2C6KI63</accession>
<dbReference type="AlphaFoldDB" id="A0A2C6KI63"/>
<dbReference type="EMBL" id="MIGC01006479">
    <property type="protein sequence ID" value="PHJ16202.1"/>
    <property type="molecule type" value="Genomic_DNA"/>
</dbReference>
<dbReference type="Proteomes" id="UP000221165">
    <property type="component" value="Unassembled WGS sequence"/>
</dbReference>
<sequence length="104" mass="11586">MARAGEGKEPTCFNQRVRKAGLMCDASEISQGCTNSRNITPEEDTERWKRRDCAAVAPSADAKETATRTDDLRVTCHVRLRRLDDLNQITRLQGPNTEIGPKGQ</sequence>
<proteinExistence type="predicted"/>
<dbReference type="VEuPathDB" id="ToxoDB:CSUI_009984"/>